<dbReference type="SUPFAM" id="SSF56801">
    <property type="entry name" value="Acetyl-CoA synthetase-like"/>
    <property type="match status" value="1"/>
</dbReference>
<name>A0A1T5FP35_9SPHN</name>
<evidence type="ECO:0000313" key="6">
    <source>
        <dbReference type="Proteomes" id="UP000189818"/>
    </source>
</evidence>
<dbReference type="GO" id="GO:0006631">
    <property type="term" value="P:fatty acid metabolic process"/>
    <property type="evidence" value="ECO:0007669"/>
    <property type="project" value="TreeGrafter"/>
</dbReference>
<dbReference type="GO" id="GO:0031956">
    <property type="term" value="F:medium-chain fatty acid-CoA ligase activity"/>
    <property type="evidence" value="ECO:0007669"/>
    <property type="project" value="TreeGrafter"/>
</dbReference>
<dbReference type="Proteomes" id="UP000189818">
    <property type="component" value="Unassembled WGS sequence"/>
</dbReference>
<keyword evidence="2" id="KW-1133">Transmembrane helix</keyword>
<keyword evidence="2" id="KW-0812">Transmembrane</keyword>
<gene>
    <name evidence="5" type="ORF">SAMN06295920_110103</name>
</gene>
<dbReference type="InterPro" id="IPR020845">
    <property type="entry name" value="AMP-binding_CS"/>
</dbReference>
<comment type="similarity">
    <text evidence="1">Belongs to the ATP-dependent AMP-binding enzyme family.</text>
</comment>
<evidence type="ECO:0000256" key="2">
    <source>
        <dbReference type="SAM" id="Phobius"/>
    </source>
</evidence>
<dbReference type="PANTHER" id="PTHR43201:SF8">
    <property type="entry name" value="ACYL-COA SYNTHETASE FAMILY MEMBER 3"/>
    <property type="match status" value="1"/>
</dbReference>
<dbReference type="InterPro" id="IPR025110">
    <property type="entry name" value="AMP-bd_C"/>
</dbReference>
<reference evidence="6" key="1">
    <citation type="submission" date="2017-02" db="EMBL/GenBank/DDBJ databases">
        <authorList>
            <person name="Varghese N."/>
            <person name="Submissions S."/>
        </authorList>
    </citation>
    <scope>NUCLEOTIDE SEQUENCE [LARGE SCALE GENOMIC DNA]</scope>
    <source>
        <strain evidence="6">UM2</strain>
    </source>
</reference>
<dbReference type="PROSITE" id="PS00455">
    <property type="entry name" value="AMP_BINDING"/>
    <property type="match status" value="1"/>
</dbReference>
<evidence type="ECO:0000259" key="3">
    <source>
        <dbReference type="Pfam" id="PF00501"/>
    </source>
</evidence>
<dbReference type="InterPro" id="IPR045851">
    <property type="entry name" value="AMP-bd_C_sf"/>
</dbReference>
<dbReference type="RefSeq" id="WP_079649905.1">
    <property type="nucleotide sequence ID" value="NZ_FUYM01000010.1"/>
</dbReference>
<dbReference type="Gene3D" id="3.40.50.12780">
    <property type="entry name" value="N-terminal domain of ligase-like"/>
    <property type="match status" value="1"/>
</dbReference>
<dbReference type="InterPro" id="IPR000873">
    <property type="entry name" value="AMP-dep_synth/lig_dom"/>
</dbReference>
<sequence length="516" mass="55401">MVELTSDYLRRAAASLPDEVAIVDGGRELRWSEVDRRTDRLARRLIAAGLAPGRSVMILGENSAEFLILCFAVWRAGGVMAVAHASFGPDELDYALGNAEPIFLFAERAYRAGAVAAVERSAAPTLIFDLTPGIESLADIQPSTGDLPLVDPDALGVIGYTSGTTGRPKPVAHSHGTIARGTDACAAIWRVTSSDVILVAMPLSWLAGLIILSVTATTRGARIHLLRRFSAHDALDAMVGQGVSFFFGATTMYVKIVNAWRQRRLVGGFRLRCCISGGEARNEAVFDEWRRITGTPVLDSYGASECWPFVTHDPGLPTLPPPGSAGKLVEGAQIRLLDPEGRVVPRGEAGEVQGLAPCMMMSYWKEPELTAKAITPDGWYRTGDYARIDADGYVHVLGRIGDLIRSDGNAVYPAEVEQVLSELEQVAQVAVVGLPDPNRGQRVAAAIVVAPGTALDEADVTAHCAARLPAFKVPDKIRIVRELPHNASGKVLRREVAPMFSQDFPAGNASASHRRE</sequence>
<dbReference type="STRING" id="439228.SAMN06295920_110103"/>
<dbReference type="Gene3D" id="3.30.300.30">
    <property type="match status" value="1"/>
</dbReference>
<keyword evidence="6" id="KW-1185">Reference proteome</keyword>
<feature type="transmembrane region" description="Helical" evidence="2">
    <location>
        <begin position="237"/>
        <end position="254"/>
    </location>
</feature>
<dbReference type="InterPro" id="IPR042099">
    <property type="entry name" value="ANL_N_sf"/>
</dbReference>
<dbReference type="AlphaFoldDB" id="A0A1T5FP35"/>
<organism evidence="5 6">
    <name type="scientific">Rhizorhabdus histidinilytica</name>
    <dbReference type="NCBI Taxonomy" id="439228"/>
    <lineage>
        <taxon>Bacteria</taxon>
        <taxon>Pseudomonadati</taxon>
        <taxon>Pseudomonadota</taxon>
        <taxon>Alphaproteobacteria</taxon>
        <taxon>Sphingomonadales</taxon>
        <taxon>Sphingomonadaceae</taxon>
        <taxon>Rhizorhabdus</taxon>
    </lineage>
</organism>
<accession>A0A1T5FP35</accession>
<dbReference type="EMBL" id="FUYM01000010">
    <property type="protein sequence ID" value="SKB97915.1"/>
    <property type="molecule type" value="Genomic_DNA"/>
</dbReference>
<dbReference type="OrthoDB" id="9803968at2"/>
<dbReference type="Pfam" id="PF00501">
    <property type="entry name" value="AMP-binding"/>
    <property type="match status" value="1"/>
</dbReference>
<feature type="domain" description="AMP-dependent synthetase/ligase" evidence="3">
    <location>
        <begin position="10"/>
        <end position="364"/>
    </location>
</feature>
<dbReference type="PANTHER" id="PTHR43201">
    <property type="entry name" value="ACYL-COA SYNTHETASE"/>
    <property type="match status" value="1"/>
</dbReference>
<evidence type="ECO:0000256" key="1">
    <source>
        <dbReference type="ARBA" id="ARBA00006432"/>
    </source>
</evidence>
<evidence type="ECO:0000313" key="5">
    <source>
        <dbReference type="EMBL" id="SKB97915.1"/>
    </source>
</evidence>
<keyword evidence="2" id="KW-0472">Membrane</keyword>
<feature type="domain" description="AMP-binding enzyme C-terminal" evidence="4">
    <location>
        <begin position="415"/>
        <end position="490"/>
    </location>
</feature>
<evidence type="ECO:0000259" key="4">
    <source>
        <dbReference type="Pfam" id="PF13193"/>
    </source>
</evidence>
<dbReference type="Pfam" id="PF13193">
    <property type="entry name" value="AMP-binding_C"/>
    <property type="match status" value="1"/>
</dbReference>
<proteinExistence type="inferred from homology"/>
<feature type="transmembrane region" description="Helical" evidence="2">
    <location>
        <begin position="196"/>
        <end position="217"/>
    </location>
</feature>
<protein>
    <submittedName>
        <fullName evidence="5">Long-chain acyl-CoA synthetase</fullName>
    </submittedName>
</protein>